<keyword evidence="7 11" id="KW-0862">Zinc</keyword>
<evidence type="ECO:0000256" key="4">
    <source>
        <dbReference type="ARBA" id="ARBA00022670"/>
    </source>
</evidence>
<evidence type="ECO:0000256" key="8">
    <source>
        <dbReference type="ARBA" id="ARBA00022989"/>
    </source>
</evidence>
<evidence type="ECO:0000256" key="6">
    <source>
        <dbReference type="ARBA" id="ARBA00022801"/>
    </source>
</evidence>
<sequence>MKTLLTFLIVFSVVVVIHELGHFYFARKAGILVREFAIGMGPKIFSHQGKDGTAYTIRALPMGGYVRMAGYDEEEELKPGTPIRLLIDENGVVTTINTSKKVQLNNGVPLEFIRQDLIDELTITGFMNGDESQTVTYPVAHDAFIIEEDGTQVRIAPRDVQFQSAKLWQRALTNFAGPMNNFILAFVLFLGMVFARGGVLDPNSTIISGVSPNGPAEVAGIQAGDEILSINEVAVSDWAQVRTQIQQHPNEDLQIELSRDGQKITVVATSTSVTVEGKDYGQLGIEAPMKTGFAAKIVGALQESVNSFTQILTALKGIVFNFQIDQLGGPVAIYQMSSQAASQGAMTVIYLMAMISMNLGIFNLLPIPGLDGGKLLLNLIEGVRGKPISQEKEGLISIIGFGLLMLLMILVTWNDIQRFFF</sequence>
<gene>
    <name evidence="13" type="primary">rseP</name>
    <name evidence="13" type="ORF">ACFO5I_07325</name>
</gene>
<dbReference type="Pfam" id="PF02163">
    <property type="entry name" value="Peptidase_M50"/>
    <property type="match status" value="1"/>
</dbReference>
<proteinExistence type="inferred from homology"/>
<keyword evidence="6 11" id="KW-0378">Hydrolase</keyword>
<keyword evidence="9 11" id="KW-0482">Metalloprotease</keyword>
<dbReference type="EMBL" id="JBHSGS010000040">
    <property type="protein sequence ID" value="MFC4719543.1"/>
    <property type="molecule type" value="Genomic_DNA"/>
</dbReference>
<keyword evidence="5 11" id="KW-0812">Transmembrane</keyword>
<keyword evidence="10 11" id="KW-0472">Membrane</keyword>
<evidence type="ECO:0000313" key="13">
    <source>
        <dbReference type="EMBL" id="MFC4719543.1"/>
    </source>
</evidence>
<keyword evidence="14" id="KW-1185">Reference proteome</keyword>
<dbReference type="InterPro" id="IPR036034">
    <property type="entry name" value="PDZ_sf"/>
</dbReference>
<organism evidence="13 14">
    <name type="scientific">Enterococcus lemanii</name>
    <dbReference type="NCBI Taxonomy" id="1159752"/>
    <lineage>
        <taxon>Bacteria</taxon>
        <taxon>Bacillati</taxon>
        <taxon>Bacillota</taxon>
        <taxon>Bacilli</taxon>
        <taxon>Lactobacillales</taxon>
        <taxon>Enterococcaceae</taxon>
        <taxon>Enterococcus</taxon>
    </lineage>
</organism>
<protein>
    <recommendedName>
        <fullName evidence="11">Zinc metalloprotease</fullName>
        <ecNumber evidence="11">3.4.24.-</ecNumber>
    </recommendedName>
</protein>
<dbReference type="NCBIfam" id="TIGR00054">
    <property type="entry name" value="RIP metalloprotease RseP"/>
    <property type="match status" value="1"/>
</dbReference>
<dbReference type="PANTHER" id="PTHR42837:SF2">
    <property type="entry name" value="MEMBRANE METALLOPROTEASE ARASP2, CHLOROPLASTIC-RELATED"/>
    <property type="match status" value="1"/>
</dbReference>
<comment type="cofactor">
    <cofactor evidence="1 11">
        <name>Zn(2+)</name>
        <dbReference type="ChEBI" id="CHEBI:29105"/>
    </cofactor>
</comment>
<comment type="similarity">
    <text evidence="3 11">Belongs to the peptidase M50B family.</text>
</comment>
<dbReference type="EC" id="3.4.24.-" evidence="11"/>
<accession>A0ABV9MY16</accession>
<evidence type="ECO:0000313" key="14">
    <source>
        <dbReference type="Proteomes" id="UP001595969"/>
    </source>
</evidence>
<dbReference type="InterPro" id="IPR008915">
    <property type="entry name" value="Peptidase_M50"/>
</dbReference>
<keyword evidence="8 11" id="KW-1133">Transmembrane helix</keyword>
<dbReference type="InterPro" id="IPR004387">
    <property type="entry name" value="Pept_M50_Zn"/>
</dbReference>
<dbReference type="Gene3D" id="2.30.42.10">
    <property type="match status" value="1"/>
</dbReference>
<feature type="transmembrane region" description="Helical" evidence="11">
    <location>
        <begin position="344"/>
        <end position="365"/>
    </location>
</feature>
<dbReference type="SMART" id="SM00228">
    <property type="entry name" value="PDZ"/>
    <property type="match status" value="1"/>
</dbReference>
<dbReference type="Proteomes" id="UP001595969">
    <property type="component" value="Unassembled WGS sequence"/>
</dbReference>
<keyword evidence="4" id="KW-0645">Protease</keyword>
<feature type="domain" description="PDZ" evidence="12">
    <location>
        <begin position="190"/>
        <end position="272"/>
    </location>
</feature>
<dbReference type="RefSeq" id="WP_204653085.1">
    <property type="nucleotide sequence ID" value="NZ_JAFBFD010000005.1"/>
</dbReference>
<evidence type="ECO:0000256" key="10">
    <source>
        <dbReference type="ARBA" id="ARBA00023136"/>
    </source>
</evidence>
<evidence type="ECO:0000259" key="12">
    <source>
        <dbReference type="PROSITE" id="PS50106"/>
    </source>
</evidence>
<reference evidence="14" key="1">
    <citation type="journal article" date="2019" name="Int. J. Syst. Evol. Microbiol.">
        <title>The Global Catalogue of Microorganisms (GCM) 10K type strain sequencing project: providing services to taxonomists for standard genome sequencing and annotation.</title>
        <authorList>
            <consortium name="The Broad Institute Genomics Platform"/>
            <consortium name="The Broad Institute Genome Sequencing Center for Infectious Disease"/>
            <person name="Wu L."/>
            <person name="Ma J."/>
        </authorList>
    </citation>
    <scope>NUCLEOTIDE SEQUENCE [LARGE SCALE GENOMIC DNA]</scope>
    <source>
        <strain evidence="14">CGMCC 1.19032</strain>
    </source>
</reference>
<comment type="caution">
    <text evidence="13">The sequence shown here is derived from an EMBL/GenBank/DDBJ whole genome shotgun (WGS) entry which is preliminary data.</text>
</comment>
<dbReference type="CDD" id="cd23081">
    <property type="entry name" value="cpPDZ_EcRseP-like"/>
    <property type="match status" value="1"/>
</dbReference>
<evidence type="ECO:0000256" key="5">
    <source>
        <dbReference type="ARBA" id="ARBA00022692"/>
    </source>
</evidence>
<evidence type="ECO:0000256" key="3">
    <source>
        <dbReference type="ARBA" id="ARBA00007931"/>
    </source>
</evidence>
<feature type="transmembrane region" description="Helical" evidence="11">
    <location>
        <begin position="394"/>
        <end position="413"/>
    </location>
</feature>
<evidence type="ECO:0000256" key="9">
    <source>
        <dbReference type="ARBA" id="ARBA00023049"/>
    </source>
</evidence>
<dbReference type="InterPro" id="IPR041489">
    <property type="entry name" value="PDZ_6"/>
</dbReference>
<evidence type="ECO:0000256" key="11">
    <source>
        <dbReference type="RuleBase" id="RU362031"/>
    </source>
</evidence>
<feature type="transmembrane region" description="Helical" evidence="11">
    <location>
        <begin position="6"/>
        <end position="25"/>
    </location>
</feature>
<comment type="subcellular location">
    <subcellularLocation>
        <location evidence="2">Membrane</location>
        <topology evidence="2">Multi-pass membrane protein</topology>
    </subcellularLocation>
</comment>
<name>A0ABV9MY16_9ENTE</name>
<evidence type="ECO:0000256" key="2">
    <source>
        <dbReference type="ARBA" id="ARBA00004141"/>
    </source>
</evidence>
<dbReference type="PROSITE" id="PS50106">
    <property type="entry name" value="PDZ"/>
    <property type="match status" value="1"/>
</dbReference>
<evidence type="ECO:0000256" key="1">
    <source>
        <dbReference type="ARBA" id="ARBA00001947"/>
    </source>
</evidence>
<dbReference type="CDD" id="cd06163">
    <property type="entry name" value="S2P-M50_PDZ_RseP-like"/>
    <property type="match status" value="1"/>
</dbReference>
<dbReference type="InterPro" id="IPR001478">
    <property type="entry name" value="PDZ"/>
</dbReference>
<evidence type="ECO:0000256" key="7">
    <source>
        <dbReference type="ARBA" id="ARBA00022833"/>
    </source>
</evidence>
<keyword evidence="11" id="KW-0479">Metal-binding</keyword>
<dbReference type="SUPFAM" id="SSF50156">
    <property type="entry name" value="PDZ domain-like"/>
    <property type="match status" value="1"/>
</dbReference>
<feature type="transmembrane region" description="Helical" evidence="11">
    <location>
        <begin position="175"/>
        <end position="195"/>
    </location>
</feature>
<dbReference type="Pfam" id="PF17820">
    <property type="entry name" value="PDZ_6"/>
    <property type="match status" value="1"/>
</dbReference>
<dbReference type="PANTHER" id="PTHR42837">
    <property type="entry name" value="REGULATOR OF SIGMA-E PROTEASE RSEP"/>
    <property type="match status" value="1"/>
</dbReference>
<dbReference type="GO" id="GO:0008237">
    <property type="term" value="F:metallopeptidase activity"/>
    <property type="evidence" value="ECO:0007669"/>
    <property type="project" value="UniProtKB-KW"/>
</dbReference>